<dbReference type="NCBIfam" id="TIGR00377">
    <property type="entry name" value="ant_ant_sig"/>
    <property type="match status" value="1"/>
</dbReference>
<evidence type="ECO:0000259" key="3">
    <source>
        <dbReference type="PROSITE" id="PS50801"/>
    </source>
</evidence>
<dbReference type="PROSITE" id="PS50801">
    <property type="entry name" value="STAS"/>
    <property type="match status" value="1"/>
</dbReference>
<feature type="domain" description="STAS" evidence="3">
    <location>
        <begin position="18"/>
        <end position="126"/>
    </location>
</feature>
<organism evidence="4 5">
    <name type="scientific">Mycolicibacterium frederiksbergense</name>
    <dbReference type="NCBI Taxonomy" id="117567"/>
    <lineage>
        <taxon>Bacteria</taxon>
        <taxon>Bacillati</taxon>
        <taxon>Actinomycetota</taxon>
        <taxon>Actinomycetes</taxon>
        <taxon>Mycobacteriales</taxon>
        <taxon>Mycobacteriaceae</taxon>
        <taxon>Mycolicibacterium</taxon>
    </lineage>
</organism>
<dbReference type="InterPro" id="IPR002645">
    <property type="entry name" value="STAS_dom"/>
</dbReference>
<dbReference type="AlphaFoldDB" id="A0A6H0S232"/>
<dbReference type="InterPro" id="IPR003658">
    <property type="entry name" value="Anti-sigma_ant"/>
</dbReference>
<evidence type="ECO:0000313" key="5">
    <source>
        <dbReference type="Proteomes" id="UP000501849"/>
    </source>
</evidence>
<dbReference type="KEGG" id="mfre:EXE63_12035"/>
<accession>A0A6H0S232</accession>
<reference evidence="4 5" key="1">
    <citation type="submission" date="2019-04" db="EMBL/GenBank/DDBJ databases">
        <title>Draft, Whole-Genome Sequence of the Anthracene-degrading Mycobacterium frederiksbergense LB501T, Isolated from a Polycyclic Aromatic Hydrocarbon (PAH)-Contaminated Soil.</title>
        <authorList>
            <person name="Augelletti F."/>
        </authorList>
    </citation>
    <scope>NUCLEOTIDE SEQUENCE [LARGE SCALE GENOMIC DNA]</scope>
    <source>
        <strain evidence="4 5">LB 501T</strain>
    </source>
</reference>
<dbReference type="SUPFAM" id="SSF52091">
    <property type="entry name" value="SpoIIaa-like"/>
    <property type="match status" value="1"/>
</dbReference>
<gene>
    <name evidence="4" type="ORF">EXE63_12035</name>
</gene>
<name>A0A6H0S232_9MYCO</name>
<dbReference type="InterPro" id="IPR036513">
    <property type="entry name" value="STAS_dom_sf"/>
</dbReference>
<evidence type="ECO:0000256" key="2">
    <source>
        <dbReference type="RuleBase" id="RU003749"/>
    </source>
</evidence>
<dbReference type="GO" id="GO:0043856">
    <property type="term" value="F:anti-sigma factor antagonist activity"/>
    <property type="evidence" value="ECO:0007669"/>
    <property type="project" value="InterPro"/>
</dbReference>
<keyword evidence="5" id="KW-1185">Reference proteome</keyword>
<dbReference type="EMBL" id="CP038799">
    <property type="protein sequence ID" value="QIV81543.1"/>
    <property type="molecule type" value="Genomic_DNA"/>
</dbReference>
<dbReference type="Proteomes" id="UP000501849">
    <property type="component" value="Chromosome"/>
</dbReference>
<dbReference type="Gene3D" id="3.30.750.24">
    <property type="entry name" value="STAS domain"/>
    <property type="match status" value="1"/>
</dbReference>
<dbReference type="PANTHER" id="PTHR33495">
    <property type="entry name" value="ANTI-SIGMA FACTOR ANTAGONIST TM_1081-RELATED-RELATED"/>
    <property type="match status" value="1"/>
</dbReference>
<comment type="similarity">
    <text evidence="1 2">Belongs to the anti-sigma-factor antagonist family.</text>
</comment>
<evidence type="ECO:0000256" key="1">
    <source>
        <dbReference type="ARBA" id="ARBA00009013"/>
    </source>
</evidence>
<dbReference type="PANTHER" id="PTHR33495:SF2">
    <property type="entry name" value="ANTI-SIGMA FACTOR ANTAGONIST TM_1081-RELATED"/>
    <property type="match status" value="1"/>
</dbReference>
<dbReference type="Pfam" id="PF01740">
    <property type="entry name" value="STAS"/>
    <property type="match status" value="1"/>
</dbReference>
<proteinExistence type="inferred from homology"/>
<protein>
    <recommendedName>
        <fullName evidence="2">Anti-sigma factor antagonist</fullName>
    </recommendedName>
</protein>
<sequence length="129" mass="12973">MAGEPESVVGNPKVAAGCTIEDRAIGQVTVLAVSGTLDVLSASDLETRIKATAATSPAAVVVDLGDVDFLGSSGMGVLVTAHSDLTPATRFVLVADGPATSRPLRLIGIADIIDIFPTLDEALSALSAD</sequence>
<dbReference type="RefSeq" id="WP_168142152.1">
    <property type="nucleotide sequence ID" value="NZ_CP038799.1"/>
</dbReference>
<dbReference type="CDD" id="cd07043">
    <property type="entry name" value="STAS_anti-anti-sigma_factors"/>
    <property type="match status" value="1"/>
</dbReference>
<evidence type="ECO:0000313" key="4">
    <source>
        <dbReference type="EMBL" id="QIV81543.1"/>
    </source>
</evidence>